<organism evidence="3 4">
    <name type="scientific">Nitrosomonas marina</name>
    <dbReference type="NCBI Taxonomy" id="917"/>
    <lineage>
        <taxon>Bacteria</taxon>
        <taxon>Pseudomonadati</taxon>
        <taxon>Pseudomonadota</taxon>
        <taxon>Betaproteobacteria</taxon>
        <taxon>Nitrosomonadales</taxon>
        <taxon>Nitrosomonadaceae</taxon>
        <taxon>Nitrosomonas</taxon>
    </lineage>
</organism>
<keyword evidence="2" id="KW-1133">Transmembrane helix</keyword>
<evidence type="ECO:0000256" key="1">
    <source>
        <dbReference type="ARBA" id="ARBA00010894"/>
    </source>
</evidence>
<dbReference type="PANTHER" id="PTHR33219">
    <property type="entry name" value="YLMG HOMOLOG PROTEIN 2, CHLOROPLASTIC"/>
    <property type="match status" value="1"/>
</dbReference>
<keyword evidence="2" id="KW-0472">Membrane</keyword>
<dbReference type="Proteomes" id="UP000199459">
    <property type="component" value="Unassembled WGS sequence"/>
</dbReference>
<dbReference type="STRING" id="917.SAMN05216326_12052"/>
<dbReference type="InterPro" id="IPR003425">
    <property type="entry name" value="CCB3/YggT"/>
</dbReference>
<dbReference type="EMBL" id="FOCP01000004">
    <property type="protein sequence ID" value="SEM93343.1"/>
    <property type="molecule type" value="Genomic_DNA"/>
</dbReference>
<feature type="transmembrane region" description="Helical" evidence="2">
    <location>
        <begin position="63"/>
        <end position="85"/>
    </location>
</feature>
<proteinExistence type="inferred from homology"/>
<accession>A0A1H8CE35</accession>
<reference evidence="3 4" key="1">
    <citation type="submission" date="2016-10" db="EMBL/GenBank/DDBJ databases">
        <authorList>
            <person name="de Groot N.N."/>
        </authorList>
    </citation>
    <scope>NUCLEOTIDE SEQUENCE [LARGE SCALE GENOMIC DNA]</scope>
    <source>
        <strain evidence="3 4">Nm22</strain>
    </source>
</reference>
<evidence type="ECO:0000313" key="3">
    <source>
        <dbReference type="EMBL" id="SEM93343.1"/>
    </source>
</evidence>
<sequence>MMTNQIIIFLIDTILGLFSLALLLRFYFQLLRVPYYNNIVQFLIAVTDFIVRPARRMIPGWKGLDLSTLVLAWLLECIIISTVYLYQGFEFGSNMISAGTVMGLLGMVEIIKMTLYIVLFMIIAQAIISWVNPYSPIAPLLNTFTQPFLSVFRRRIPPIANVDLSPLFVLIVIQLLLMVVAGVHMEIRSILD</sequence>
<dbReference type="PANTHER" id="PTHR33219:SF14">
    <property type="entry name" value="PROTEIN COFACTOR ASSEMBLY OF COMPLEX C SUBUNIT B CCB3, CHLOROPLASTIC-RELATED"/>
    <property type="match status" value="1"/>
</dbReference>
<keyword evidence="2" id="KW-0812">Transmembrane</keyword>
<name>A0A1H8CE35_9PROT</name>
<feature type="transmembrane region" description="Helical" evidence="2">
    <location>
        <begin position="7"/>
        <end position="28"/>
    </location>
</feature>
<comment type="similarity">
    <text evidence="1">Belongs to the YggT family.</text>
</comment>
<dbReference type="AlphaFoldDB" id="A0A1H8CE35"/>
<evidence type="ECO:0000313" key="4">
    <source>
        <dbReference type="Proteomes" id="UP000199459"/>
    </source>
</evidence>
<dbReference type="Pfam" id="PF02325">
    <property type="entry name" value="CCB3_YggT"/>
    <property type="match status" value="2"/>
</dbReference>
<protein>
    <submittedName>
        <fullName evidence="3">YggT family protein</fullName>
    </submittedName>
</protein>
<evidence type="ECO:0000256" key="2">
    <source>
        <dbReference type="SAM" id="Phobius"/>
    </source>
</evidence>
<dbReference type="GO" id="GO:0016020">
    <property type="term" value="C:membrane"/>
    <property type="evidence" value="ECO:0007669"/>
    <property type="project" value="InterPro"/>
</dbReference>
<feature type="transmembrane region" description="Helical" evidence="2">
    <location>
        <begin position="167"/>
        <end position="187"/>
    </location>
</feature>
<gene>
    <name evidence="3" type="ORF">SAMN05216325_104167</name>
</gene>